<dbReference type="SMART" id="SM00968">
    <property type="entry name" value="SMC_hinge"/>
    <property type="match status" value="1"/>
</dbReference>
<evidence type="ECO:0000256" key="3">
    <source>
        <dbReference type="ARBA" id="ARBA00022618"/>
    </source>
</evidence>
<evidence type="ECO:0000313" key="11">
    <source>
        <dbReference type="EMBL" id="SCV02665.1"/>
    </source>
</evidence>
<comment type="similarity">
    <text evidence="2">Belongs to the SMC family. SMC3 subfamily.</text>
</comment>
<dbReference type="Pfam" id="PF06470">
    <property type="entry name" value="SMC_hinge"/>
    <property type="match status" value="1"/>
</dbReference>
<keyword evidence="12" id="KW-1185">Reference proteome</keyword>
<dbReference type="InterPro" id="IPR010935">
    <property type="entry name" value="SMC_hinge"/>
</dbReference>
<keyword evidence="3" id="KW-0132">Cell division</keyword>
<evidence type="ECO:0000256" key="4">
    <source>
        <dbReference type="ARBA" id="ARBA00022776"/>
    </source>
</evidence>
<dbReference type="InterPro" id="IPR041741">
    <property type="entry name" value="SMC3_ABC_euk"/>
</dbReference>
<dbReference type="GO" id="GO:0007059">
    <property type="term" value="P:chromosome segregation"/>
    <property type="evidence" value="ECO:0007669"/>
    <property type="project" value="UniProtKB-ARBA"/>
</dbReference>
<dbReference type="InterPro" id="IPR036277">
    <property type="entry name" value="SMC_hinge_sf"/>
</dbReference>
<dbReference type="GO" id="GO:0005634">
    <property type="term" value="C:nucleus"/>
    <property type="evidence" value="ECO:0007669"/>
    <property type="project" value="UniProtKB-SubCell"/>
</dbReference>
<dbReference type="Pfam" id="PF02463">
    <property type="entry name" value="SMC_N"/>
    <property type="match status" value="1"/>
</dbReference>
<dbReference type="SUPFAM" id="SSF75553">
    <property type="entry name" value="Smc hinge domain"/>
    <property type="match status" value="1"/>
</dbReference>
<feature type="domain" description="SMC hinge" evidence="10">
    <location>
        <begin position="533"/>
        <end position="648"/>
    </location>
</feature>
<dbReference type="GO" id="GO:0005524">
    <property type="term" value="F:ATP binding"/>
    <property type="evidence" value="ECO:0007669"/>
    <property type="project" value="InterPro"/>
</dbReference>
<name>A0A1G4KDV6_9SACH</name>
<dbReference type="GO" id="GO:0051301">
    <property type="term" value="P:cell division"/>
    <property type="evidence" value="ECO:0007669"/>
    <property type="project" value="UniProtKB-KW"/>
</dbReference>
<reference evidence="12" key="1">
    <citation type="submission" date="2016-03" db="EMBL/GenBank/DDBJ databases">
        <authorList>
            <person name="Devillers Hugo."/>
        </authorList>
    </citation>
    <scope>NUCLEOTIDE SEQUENCE [LARGE SCALE GENOMIC DNA]</scope>
</reference>
<organism evidence="11 12">
    <name type="scientific">Lachancea meyersii CBS 8951</name>
    <dbReference type="NCBI Taxonomy" id="1266667"/>
    <lineage>
        <taxon>Eukaryota</taxon>
        <taxon>Fungi</taxon>
        <taxon>Dikarya</taxon>
        <taxon>Ascomycota</taxon>
        <taxon>Saccharomycotina</taxon>
        <taxon>Saccharomycetes</taxon>
        <taxon>Saccharomycetales</taxon>
        <taxon>Saccharomycetaceae</taxon>
        <taxon>Lachancea</taxon>
    </lineage>
</organism>
<evidence type="ECO:0000256" key="7">
    <source>
        <dbReference type="ARBA" id="ARBA00023306"/>
    </source>
</evidence>
<feature type="coiled-coil region" evidence="9">
    <location>
        <begin position="185"/>
        <end position="265"/>
    </location>
</feature>
<evidence type="ECO:0000256" key="1">
    <source>
        <dbReference type="ARBA" id="ARBA00004123"/>
    </source>
</evidence>
<keyword evidence="5 9" id="KW-0175">Coiled coil</keyword>
<evidence type="ECO:0000256" key="2">
    <source>
        <dbReference type="ARBA" id="ARBA00005917"/>
    </source>
</evidence>
<evidence type="ECO:0000256" key="8">
    <source>
        <dbReference type="PIRNR" id="PIRNR005719"/>
    </source>
</evidence>
<dbReference type="EMBL" id="LT598480">
    <property type="protein sequence ID" value="SCV02665.1"/>
    <property type="molecule type" value="Genomic_DNA"/>
</dbReference>
<dbReference type="Gene3D" id="1.20.1060.20">
    <property type="match status" value="1"/>
</dbReference>
<comment type="subcellular location">
    <subcellularLocation>
        <location evidence="1 8">Nucleus</location>
    </subcellularLocation>
</comment>
<dbReference type="AlphaFoldDB" id="A0A1G4KDV6"/>
<keyword evidence="7" id="KW-0131">Cell cycle</keyword>
<dbReference type="InterPro" id="IPR024704">
    <property type="entry name" value="SMC"/>
</dbReference>
<dbReference type="InterPro" id="IPR003395">
    <property type="entry name" value="RecF/RecN/SMC_N"/>
</dbReference>
<dbReference type="GO" id="GO:0016887">
    <property type="term" value="F:ATP hydrolysis activity"/>
    <property type="evidence" value="ECO:0007669"/>
    <property type="project" value="InterPro"/>
</dbReference>
<feature type="coiled-coil region" evidence="9">
    <location>
        <begin position="302"/>
        <end position="329"/>
    </location>
</feature>
<dbReference type="GO" id="GO:0005694">
    <property type="term" value="C:chromosome"/>
    <property type="evidence" value="ECO:0007669"/>
    <property type="project" value="InterPro"/>
</dbReference>
<evidence type="ECO:0000313" key="12">
    <source>
        <dbReference type="Proteomes" id="UP000191144"/>
    </source>
</evidence>
<feature type="coiled-coil region" evidence="9">
    <location>
        <begin position="991"/>
        <end position="1039"/>
    </location>
</feature>
<dbReference type="PANTHER" id="PTHR43977">
    <property type="entry name" value="STRUCTURAL MAINTENANCE OF CHROMOSOMES PROTEIN 3"/>
    <property type="match status" value="1"/>
</dbReference>
<gene>
    <name evidence="11" type="ORF">LAME_0H03928G</name>
</gene>
<evidence type="ECO:0000256" key="6">
    <source>
        <dbReference type="ARBA" id="ARBA00023242"/>
    </source>
</evidence>
<dbReference type="InterPro" id="IPR027417">
    <property type="entry name" value="P-loop_NTPase"/>
</dbReference>
<dbReference type="SUPFAM" id="SSF52540">
    <property type="entry name" value="P-loop containing nucleoside triphosphate hydrolases"/>
    <property type="match status" value="1"/>
</dbReference>
<dbReference type="PIRSF" id="PIRSF005719">
    <property type="entry name" value="SMC"/>
    <property type="match status" value="1"/>
</dbReference>
<feature type="coiled-coil region" evidence="9">
    <location>
        <begin position="688"/>
        <end position="722"/>
    </location>
</feature>
<dbReference type="Gene3D" id="3.40.50.300">
    <property type="entry name" value="P-loop containing nucleotide triphosphate hydrolases"/>
    <property type="match status" value="2"/>
</dbReference>
<dbReference type="FunFam" id="3.40.50.300:FF:000370">
    <property type="entry name" value="Structural maintenance of chromosomes 3"/>
    <property type="match status" value="1"/>
</dbReference>
<accession>A0A1G4KDV6</accession>
<evidence type="ECO:0000256" key="5">
    <source>
        <dbReference type="ARBA" id="ARBA00023054"/>
    </source>
</evidence>
<dbReference type="CDD" id="cd03272">
    <property type="entry name" value="ABC_SMC3_euk"/>
    <property type="match status" value="1"/>
</dbReference>
<proteinExistence type="inferred from homology"/>
<keyword evidence="6 8" id="KW-0539">Nucleus</keyword>
<protein>
    <recommendedName>
        <fullName evidence="8">Structural maintenance of chromosomes protein</fullName>
    </recommendedName>
</protein>
<dbReference type="OrthoDB" id="431497at2759"/>
<dbReference type="Gene3D" id="3.30.70.1620">
    <property type="match status" value="1"/>
</dbReference>
<sequence>MYIKSVVIQGFKTYKNTTVVEDLSPHFNVVIGGNGSGKSNFFAAVRFVLSDDYSNLKREERQGLIHQGTGSVMSAYVEIVFHDPNGQMMMTSGIPMTEEKLVRVRRTIGLKKDEHSVNGKTCHKSDITRMFESVGFSSSNPYNIVPQGRIVAVTNAKDKERLASLEEVVGAKSFEIKLRESTKKMDATNRDRAKIDTELAELRTRLEELDEERQELEKYQELERDKRIFQFLLYDRELNEVTSQIENLEDEYNQIVQSSEEFIQELSKRETLIANVGKNMESVKAELKVKEATDLLQEKSRLSEVTKTKADLEVRLDEIKRQIDSRRGQKESDARNMAVLEGEINKANSQLDRLLPRFEQLRHEAKGYEEELSNLNRRQREMTSKRGIYSRFSNQEERDKWLDEELKSLEVQATEASSQLSTLSTEKEHLLIDIKKLEEEIAELNDSVRGPGVAAELEDLTASSSEMKRRYLEKIDERKELWRSEQKLQTISESLEDAVKRSERSLSETMDRGLANGLNAVKEIAKRLKLPSGSVHGPLGELIKVNEKYKLSAEAVGGNSLLHVVVDTDETASILMQELYRTKSGRVTFMPLNRLATNFAVSYPDTSQVDCTPLMWKIKYEKCFESAVRHVFGRTLVVRDLGATAKLARDHNLDSVTLDGDRANKKGLITGGYHDYHKKMKLDALKEIKAAKVQFTEASKDLESVRAQIAAADLEIDRVNSELKSHSIRKEAILTNIELLRAKLSKSSAEVTFKKELLKGISAKVEKSNTSINLARDKISRYQVDLERPFEKNLSPEEEQSLQSLVGQMKRLEDPLSTTREALDEVSTRIDLIKAELNLKLYAQKRELEARILATETANQFIRDEEVRSLSEKLKTMTSREQQLSDSVSKIMEEIVALNDEIAANERLQEKGNTQQRVLLKKLDSFQKTAEKSVVKKTTLISRRDEVQQKISEIGLLSEDLLERYQNLESEETLRKLNAVNKKISKMSNINRRAIENFRKFNEKRQEMEARAQELTQSKESIEKLIESLKMQKVEAVEATFEKVAQNFSAIFEKLVPSGAGKLIIHKSAERSKRSETVRNEDSITSTAEEESVDAIYTGVSISVSFNSKNNEQLYVEQLSGGQKTVCAIALILAIQVVEPAPFYLFDEIDAALDKQYRTSVASMIKELSSHAQFICTTFRTDMLQLADSFYRVKFDNKISEIQEVTQQDAMKFTKRRSKMGEL</sequence>
<feature type="coiled-coil region" evidence="9">
    <location>
        <begin position="358"/>
        <end position="447"/>
    </location>
</feature>
<dbReference type="Proteomes" id="UP000191144">
    <property type="component" value="Chromosome H"/>
</dbReference>
<evidence type="ECO:0000256" key="9">
    <source>
        <dbReference type="SAM" id="Coils"/>
    </source>
</evidence>
<evidence type="ECO:0000259" key="10">
    <source>
        <dbReference type="SMART" id="SM00968"/>
    </source>
</evidence>
<dbReference type="GO" id="GO:0051276">
    <property type="term" value="P:chromosome organization"/>
    <property type="evidence" value="ECO:0007669"/>
    <property type="project" value="InterPro"/>
</dbReference>
<keyword evidence="4" id="KW-0498">Mitosis</keyword>